<dbReference type="FunFam" id="3.80.10.10:FF:000041">
    <property type="entry name" value="LRR receptor-like serine/threonine-protein kinase ERECTA"/>
    <property type="match status" value="1"/>
</dbReference>
<name>A0A0D9UWF0_9ORYZ</name>
<reference evidence="19" key="3">
    <citation type="submission" date="2015-04" db="UniProtKB">
        <authorList>
            <consortium name="EnsemblPlants"/>
        </authorList>
    </citation>
    <scope>IDENTIFICATION</scope>
</reference>
<keyword evidence="20" id="KW-1185">Reference proteome</keyword>
<dbReference type="Proteomes" id="UP000032180">
    <property type="component" value="Chromosome 1"/>
</dbReference>
<keyword evidence="7 16" id="KW-0812">Transmembrane</keyword>
<feature type="domain" description="Leucine-rich repeat-containing N-terminal plant-type" evidence="17">
    <location>
        <begin position="11"/>
        <end position="51"/>
    </location>
</feature>
<evidence type="ECO:0000256" key="1">
    <source>
        <dbReference type="ARBA" id="ARBA00004251"/>
    </source>
</evidence>
<comment type="subcellular location">
    <subcellularLocation>
        <location evidence="1">Cell membrane</location>
        <topology evidence="1">Single-pass type I membrane protein</topology>
    </subcellularLocation>
</comment>
<evidence type="ECO:0000256" key="15">
    <source>
        <dbReference type="ARBA" id="ARBA00048679"/>
    </source>
</evidence>
<reference evidence="20" key="2">
    <citation type="submission" date="2013-12" db="EMBL/GenBank/DDBJ databases">
        <authorList>
            <person name="Yu Y."/>
            <person name="Lee S."/>
            <person name="de Baynast K."/>
            <person name="Wissotski M."/>
            <person name="Liu L."/>
            <person name="Talag J."/>
            <person name="Goicoechea J."/>
            <person name="Angelova A."/>
            <person name="Jetty R."/>
            <person name="Kudrna D."/>
            <person name="Golser W."/>
            <person name="Rivera L."/>
            <person name="Zhang J."/>
            <person name="Wing R."/>
        </authorList>
    </citation>
    <scope>NUCLEOTIDE SEQUENCE</scope>
</reference>
<evidence type="ECO:0000256" key="6">
    <source>
        <dbReference type="ARBA" id="ARBA00022614"/>
    </source>
</evidence>
<keyword evidence="5" id="KW-0723">Serine/threonine-protein kinase</keyword>
<evidence type="ECO:0000256" key="7">
    <source>
        <dbReference type="ARBA" id="ARBA00022692"/>
    </source>
</evidence>
<evidence type="ECO:0000259" key="18">
    <source>
        <dbReference type="Pfam" id="PF23598"/>
    </source>
</evidence>
<dbReference type="PROSITE" id="PS51450">
    <property type="entry name" value="LRR"/>
    <property type="match status" value="1"/>
</dbReference>
<keyword evidence="12 16" id="KW-0472">Membrane</keyword>
<dbReference type="InterPro" id="IPR055414">
    <property type="entry name" value="LRR_R13L4/SHOC2-like"/>
</dbReference>
<sequence length="871" mass="95621">MATRLSGAIDPHQAAALLRLKESFYLAKSPVILPSWRDGTDCCTWGGVGCDASSRLVTILDLGGYGLHSDGFDPALFSLTSLRHLDLSMNSLGTTKDAKFGWLTLLTHLNLSNSGLDGQIPMGINKLANLVSLDLSNRSILHNSDNGILFYETDDEIIFTPDYEMHLHESSLLALVANLSNLRELYLDWVDMSRNVDDWCKAIPQSVPRLQMLKEFGLEGKLIYMYFLTSIGPIGSLCHLELFNMELLGDAGLNLLSWIGDLENLTSLVLFEFDFSGVIPSSITYLKNLRSLTMYDCNLPRPILSAIGNLVDLQSLAMSNCKTYGSMPPSIGNLTNLKSLYINNPGLSGPMPAAIGNLKSLKSMGFSICNFAGPIPSAIGNLTMLQTLEISFCQFSGPIPYSIAQLKELRVLIIDWCDISGRIPNSVVNITRLIYLRLSANCLSGKIPTDLFTLPALRILSLRDNQISGPIEEFDAVSSALVGLSLNGNELTGEFPKSLFLLNSLLDLRIDSNNLSLWKLLFLGLSYNNLSVIDGGDLRENHFEGILPFNITSGCALQTIDFNGNRFKGQLPKALLNCSSLNVLDIGNNLIVDTFPFWLRGLSVLQVLILRSNQFYGSLGVPKEEKSGKKFPSLQIIDIASNNFSGNFHLQWFDMFEPMQRYNNTGQLIEHENLSTGSYQDTITISYKGFSVTFQRILTTLTAIDLSENSLEGSIPESIGELVSLHALNLSHNAFSGEIPPQLGGMTALESLDLSSNQISGEIPQELTNLTFLSILNLSYNELEGKIPQSRQFATFGNSSYKGNGRLCGKPLPECGSLSAPVAEPRAESSSEHVDIVMFLFVGVGFGVGFAIGILMKKSWISRWFHSEVSR</sequence>
<evidence type="ECO:0000256" key="16">
    <source>
        <dbReference type="SAM" id="Phobius"/>
    </source>
</evidence>
<dbReference type="SUPFAM" id="SSF52058">
    <property type="entry name" value="L domain-like"/>
    <property type="match status" value="2"/>
</dbReference>
<evidence type="ECO:0000256" key="5">
    <source>
        <dbReference type="ARBA" id="ARBA00022527"/>
    </source>
</evidence>
<evidence type="ECO:0000256" key="10">
    <source>
        <dbReference type="ARBA" id="ARBA00022777"/>
    </source>
</evidence>
<comment type="similarity">
    <text evidence="2">Belongs to the RLP family.</text>
</comment>
<keyword evidence="8" id="KW-0732">Signal</keyword>
<dbReference type="PRINTS" id="PR00019">
    <property type="entry name" value="LEURICHRPT"/>
</dbReference>
<dbReference type="InterPro" id="IPR046956">
    <property type="entry name" value="RLP23-like"/>
</dbReference>
<dbReference type="InterPro" id="IPR013210">
    <property type="entry name" value="LRR_N_plant-typ"/>
</dbReference>
<dbReference type="PANTHER" id="PTHR48061:SF2">
    <property type="entry name" value="RECEPTOR LIKE PROTEIN 30-LIKE"/>
    <property type="match status" value="1"/>
</dbReference>
<evidence type="ECO:0000313" key="19">
    <source>
        <dbReference type="EnsemblPlants" id="LPERR01G01930.1"/>
    </source>
</evidence>
<dbReference type="InterPro" id="IPR001611">
    <property type="entry name" value="Leu-rich_rpt"/>
</dbReference>
<dbReference type="EC" id="2.7.11.1" evidence="3"/>
<dbReference type="eggNOG" id="KOG0619">
    <property type="taxonomic scope" value="Eukaryota"/>
</dbReference>
<evidence type="ECO:0000259" key="17">
    <source>
        <dbReference type="Pfam" id="PF08263"/>
    </source>
</evidence>
<evidence type="ECO:0000256" key="13">
    <source>
        <dbReference type="ARBA" id="ARBA00023180"/>
    </source>
</evidence>
<keyword evidence="9" id="KW-0677">Repeat</keyword>
<dbReference type="Pfam" id="PF23598">
    <property type="entry name" value="LRR_14"/>
    <property type="match status" value="1"/>
</dbReference>
<keyword evidence="11 16" id="KW-1133">Transmembrane helix</keyword>
<dbReference type="InterPro" id="IPR003591">
    <property type="entry name" value="Leu-rich_rpt_typical-subtyp"/>
</dbReference>
<dbReference type="HOGENOM" id="CLU_000288_18_3_1"/>
<evidence type="ECO:0000256" key="8">
    <source>
        <dbReference type="ARBA" id="ARBA00022729"/>
    </source>
</evidence>
<keyword evidence="6" id="KW-0433">Leucine-rich repeat</keyword>
<dbReference type="PANTHER" id="PTHR48061">
    <property type="entry name" value="LEUCINE-RICH REPEAT RECEPTOR PROTEIN KINASE EMS1-LIKE-RELATED"/>
    <property type="match status" value="1"/>
</dbReference>
<organism evidence="19 20">
    <name type="scientific">Leersia perrieri</name>
    <dbReference type="NCBI Taxonomy" id="77586"/>
    <lineage>
        <taxon>Eukaryota</taxon>
        <taxon>Viridiplantae</taxon>
        <taxon>Streptophyta</taxon>
        <taxon>Embryophyta</taxon>
        <taxon>Tracheophyta</taxon>
        <taxon>Spermatophyta</taxon>
        <taxon>Magnoliopsida</taxon>
        <taxon>Liliopsida</taxon>
        <taxon>Poales</taxon>
        <taxon>Poaceae</taxon>
        <taxon>BOP clade</taxon>
        <taxon>Oryzoideae</taxon>
        <taxon>Oryzeae</taxon>
        <taxon>Oryzinae</taxon>
        <taxon>Leersia</taxon>
    </lineage>
</organism>
<dbReference type="Gene3D" id="3.80.10.10">
    <property type="entry name" value="Ribonuclease Inhibitor"/>
    <property type="match status" value="3"/>
</dbReference>
<dbReference type="Pfam" id="PF13855">
    <property type="entry name" value="LRR_8"/>
    <property type="match status" value="1"/>
</dbReference>
<keyword evidence="10" id="KW-0418">Kinase</keyword>
<dbReference type="GO" id="GO:0004674">
    <property type="term" value="F:protein serine/threonine kinase activity"/>
    <property type="evidence" value="ECO:0007669"/>
    <property type="project" value="UniProtKB-KW"/>
</dbReference>
<keyword evidence="4" id="KW-1003">Cell membrane</keyword>
<dbReference type="STRING" id="77586.A0A0D9UWF0"/>
<evidence type="ECO:0000256" key="9">
    <source>
        <dbReference type="ARBA" id="ARBA00022737"/>
    </source>
</evidence>
<evidence type="ECO:0000256" key="11">
    <source>
        <dbReference type="ARBA" id="ARBA00022989"/>
    </source>
</evidence>
<feature type="transmembrane region" description="Helical" evidence="16">
    <location>
        <begin position="836"/>
        <end position="856"/>
    </location>
</feature>
<keyword evidence="13" id="KW-0325">Glycoprotein</keyword>
<accession>A0A0D9UWF0</accession>
<keyword evidence="10" id="KW-0808">Transferase</keyword>
<dbReference type="Gramene" id="LPERR01G01930.1">
    <property type="protein sequence ID" value="LPERR01G01930.1"/>
    <property type="gene ID" value="LPERR01G01930"/>
</dbReference>
<feature type="domain" description="Disease resistance R13L4/SHOC-2-like LRR" evidence="18">
    <location>
        <begin position="355"/>
        <end position="463"/>
    </location>
</feature>
<protein>
    <recommendedName>
        <fullName evidence="3">non-specific serine/threonine protein kinase</fullName>
        <ecNumber evidence="3">2.7.11.1</ecNumber>
    </recommendedName>
</protein>
<dbReference type="SMART" id="SM00369">
    <property type="entry name" value="LRR_TYP"/>
    <property type="match status" value="6"/>
</dbReference>
<reference evidence="19 20" key="1">
    <citation type="submission" date="2012-08" db="EMBL/GenBank/DDBJ databases">
        <title>Oryza genome evolution.</title>
        <authorList>
            <person name="Wing R.A."/>
        </authorList>
    </citation>
    <scope>NUCLEOTIDE SEQUENCE</scope>
</reference>
<evidence type="ECO:0000256" key="14">
    <source>
        <dbReference type="ARBA" id="ARBA00047899"/>
    </source>
</evidence>
<evidence type="ECO:0000313" key="20">
    <source>
        <dbReference type="Proteomes" id="UP000032180"/>
    </source>
</evidence>
<comment type="catalytic activity">
    <reaction evidence="15">
        <text>L-seryl-[protein] + ATP = O-phospho-L-seryl-[protein] + ADP + H(+)</text>
        <dbReference type="Rhea" id="RHEA:17989"/>
        <dbReference type="Rhea" id="RHEA-COMP:9863"/>
        <dbReference type="Rhea" id="RHEA-COMP:11604"/>
        <dbReference type="ChEBI" id="CHEBI:15378"/>
        <dbReference type="ChEBI" id="CHEBI:29999"/>
        <dbReference type="ChEBI" id="CHEBI:30616"/>
        <dbReference type="ChEBI" id="CHEBI:83421"/>
        <dbReference type="ChEBI" id="CHEBI:456216"/>
        <dbReference type="EC" id="2.7.11.1"/>
    </reaction>
</comment>
<evidence type="ECO:0000256" key="12">
    <source>
        <dbReference type="ARBA" id="ARBA00023136"/>
    </source>
</evidence>
<dbReference type="EnsemblPlants" id="LPERR01G01930.1">
    <property type="protein sequence ID" value="LPERR01G01930.1"/>
    <property type="gene ID" value="LPERR01G01930"/>
</dbReference>
<proteinExistence type="inferred from homology"/>
<evidence type="ECO:0000256" key="3">
    <source>
        <dbReference type="ARBA" id="ARBA00012513"/>
    </source>
</evidence>
<comment type="catalytic activity">
    <reaction evidence="14">
        <text>L-threonyl-[protein] + ATP = O-phospho-L-threonyl-[protein] + ADP + H(+)</text>
        <dbReference type="Rhea" id="RHEA:46608"/>
        <dbReference type="Rhea" id="RHEA-COMP:11060"/>
        <dbReference type="Rhea" id="RHEA-COMP:11605"/>
        <dbReference type="ChEBI" id="CHEBI:15378"/>
        <dbReference type="ChEBI" id="CHEBI:30013"/>
        <dbReference type="ChEBI" id="CHEBI:30616"/>
        <dbReference type="ChEBI" id="CHEBI:61977"/>
        <dbReference type="ChEBI" id="CHEBI:456216"/>
        <dbReference type="EC" id="2.7.11.1"/>
    </reaction>
</comment>
<dbReference type="Pfam" id="PF08263">
    <property type="entry name" value="LRRNT_2"/>
    <property type="match status" value="1"/>
</dbReference>
<evidence type="ECO:0000256" key="4">
    <source>
        <dbReference type="ARBA" id="ARBA00022475"/>
    </source>
</evidence>
<dbReference type="FunFam" id="3.80.10.10:FF:000095">
    <property type="entry name" value="LRR receptor-like serine/threonine-protein kinase GSO1"/>
    <property type="match status" value="2"/>
</dbReference>
<dbReference type="Pfam" id="PF00560">
    <property type="entry name" value="LRR_1"/>
    <property type="match status" value="3"/>
</dbReference>
<dbReference type="GO" id="GO:0005886">
    <property type="term" value="C:plasma membrane"/>
    <property type="evidence" value="ECO:0007669"/>
    <property type="project" value="UniProtKB-SubCell"/>
</dbReference>
<dbReference type="SUPFAM" id="SSF52047">
    <property type="entry name" value="RNI-like"/>
    <property type="match status" value="1"/>
</dbReference>
<dbReference type="AlphaFoldDB" id="A0A0D9UWF0"/>
<evidence type="ECO:0000256" key="2">
    <source>
        <dbReference type="ARBA" id="ARBA00009592"/>
    </source>
</evidence>
<dbReference type="InterPro" id="IPR032675">
    <property type="entry name" value="LRR_dom_sf"/>
</dbReference>